<accession>A0A0A8YV98</accession>
<evidence type="ECO:0000256" key="3">
    <source>
        <dbReference type="ARBA" id="ARBA00022490"/>
    </source>
</evidence>
<name>A0A0A8YV98_ARUDO</name>
<reference evidence="8" key="2">
    <citation type="journal article" date="2015" name="Data Brief">
        <title>Shoot transcriptome of the giant reed, Arundo donax.</title>
        <authorList>
            <person name="Barrero R.A."/>
            <person name="Guerrero F.D."/>
            <person name="Moolhuijzen P."/>
            <person name="Goolsby J.A."/>
            <person name="Tidwell J."/>
            <person name="Bellgard S.E."/>
            <person name="Bellgard M.I."/>
        </authorList>
    </citation>
    <scope>NUCLEOTIDE SEQUENCE</scope>
    <source>
        <tissue evidence="8">Shoot tissue taken approximately 20 cm above the soil surface</tissue>
    </source>
</reference>
<protein>
    <recommendedName>
        <fullName evidence="7">FLZ-type domain-containing protein</fullName>
    </recommendedName>
</protein>
<feature type="region of interest" description="Disordered" evidence="6">
    <location>
        <begin position="89"/>
        <end position="118"/>
    </location>
</feature>
<dbReference type="Pfam" id="PF04570">
    <property type="entry name" value="zf-FLZ"/>
    <property type="match status" value="1"/>
</dbReference>
<dbReference type="GO" id="GO:0046872">
    <property type="term" value="F:metal ion binding"/>
    <property type="evidence" value="ECO:0007669"/>
    <property type="project" value="UniProtKB-KW"/>
</dbReference>
<evidence type="ECO:0000313" key="8">
    <source>
        <dbReference type="EMBL" id="JAD29343.1"/>
    </source>
</evidence>
<sequence>MAGLSVLLEPHNHKNQPGKPAQVISKATLLRHCPNKQVSPPPPASSFLQRCTLCHKELTEGRDIYMYRGDRAFCSVECRCRQIFMDEDASGSSSCAKGAAAAGGRPRRASARGGGFAY</sequence>
<evidence type="ECO:0000256" key="6">
    <source>
        <dbReference type="SAM" id="MobiDB-lite"/>
    </source>
</evidence>
<reference evidence="8" key="1">
    <citation type="submission" date="2014-09" db="EMBL/GenBank/DDBJ databases">
        <authorList>
            <person name="Magalhaes I.L.F."/>
            <person name="Oliveira U."/>
            <person name="Santos F.R."/>
            <person name="Vidigal T.H.D.A."/>
            <person name="Brescovit A.D."/>
            <person name="Santos A.J."/>
        </authorList>
    </citation>
    <scope>NUCLEOTIDE SEQUENCE</scope>
    <source>
        <tissue evidence="8">Shoot tissue taken approximately 20 cm above the soil surface</tissue>
    </source>
</reference>
<dbReference type="AlphaFoldDB" id="A0A0A8YV98"/>
<evidence type="ECO:0000256" key="5">
    <source>
        <dbReference type="PROSITE-ProRule" id="PRU01131"/>
    </source>
</evidence>
<dbReference type="PANTHER" id="PTHR33059:SF84">
    <property type="entry name" value="FCS-LIKE ZINC FINGER 15"/>
    <property type="match status" value="1"/>
</dbReference>
<dbReference type="PROSITE" id="PS51795">
    <property type="entry name" value="ZF_FLZ"/>
    <property type="match status" value="1"/>
</dbReference>
<comment type="subcellular location">
    <subcellularLocation>
        <location evidence="1">Cytoplasm</location>
    </subcellularLocation>
</comment>
<dbReference type="EMBL" id="GBRH01268552">
    <property type="protein sequence ID" value="JAD29343.1"/>
    <property type="molecule type" value="Transcribed_RNA"/>
</dbReference>
<dbReference type="InterPro" id="IPR007650">
    <property type="entry name" value="Zf-FLZ_dom"/>
</dbReference>
<keyword evidence="4" id="KW-0479">Metal-binding</keyword>
<evidence type="ECO:0000256" key="2">
    <source>
        <dbReference type="ARBA" id="ARBA00009374"/>
    </source>
</evidence>
<comment type="similarity">
    <text evidence="2">Belongs to the FLZ family.</text>
</comment>
<dbReference type="PANTHER" id="PTHR33059">
    <property type="entry name" value="FCS-LIKE ZINC FINGER 5"/>
    <property type="match status" value="1"/>
</dbReference>
<keyword evidence="3" id="KW-0963">Cytoplasm</keyword>
<feature type="zinc finger region" description="FLZ-type" evidence="5">
    <location>
        <begin position="46"/>
        <end position="90"/>
    </location>
</feature>
<feature type="domain" description="FLZ-type" evidence="7">
    <location>
        <begin position="46"/>
        <end position="90"/>
    </location>
</feature>
<feature type="compositionally biased region" description="Low complexity" evidence="6">
    <location>
        <begin position="90"/>
        <end position="104"/>
    </location>
</feature>
<evidence type="ECO:0000256" key="4">
    <source>
        <dbReference type="ARBA" id="ARBA00022723"/>
    </source>
</evidence>
<proteinExistence type="inferred from homology"/>
<evidence type="ECO:0000259" key="7">
    <source>
        <dbReference type="PROSITE" id="PS51795"/>
    </source>
</evidence>
<organism evidence="8">
    <name type="scientific">Arundo donax</name>
    <name type="common">Giant reed</name>
    <name type="synonym">Donax arundinaceus</name>
    <dbReference type="NCBI Taxonomy" id="35708"/>
    <lineage>
        <taxon>Eukaryota</taxon>
        <taxon>Viridiplantae</taxon>
        <taxon>Streptophyta</taxon>
        <taxon>Embryophyta</taxon>
        <taxon>Tracheophyta</taxon>
        <taxon>Spermatophyta</taxon>
        <taxon>Magnoliopsida</taxon>
        <taxon>Liliopsida</taxon>
        <taxon>Poales</taxon>
        <taxon>Poaceae</taxon>
        <taxon>PACMAD clade</taxon>
        <taxon>Arundinoideae</taxon>
        <taxon>Arundineae</taxon>
        <taxon>Arundo</taxon>
    </lineage>
</organism>
<dbReference type="GO" id="GO:0005737">
    <property type="term" value="C:cytoplasm"/>
    <property type="evidence" value="ECO:0007669"/>
    <property type="project" value="UniProtKB-SubCell"/>
</dbReference>
<evidence type="ECO:0000256" key="1">
    <source>
        <dbReference type="ARBA" id="ARBA00004496"/>
    </source>
</evidence>